<dbReference type="InterPro" id="IPR029756">
    <property type="entry name" value="MTH1187/YkoF-like"/>
</dbReference>
<dbReference type="AlphaFoldDB" id="A0A238YUV6"/>
<dbReference type="PANTHER" id="PTHR33777:SF1">
    <property type="entry name" value="UPF0045 PROTEIN ECM15"/>
    <property type="match status" value="1"/>
</dbReference>
<evidence type="ECO:0000313" key="3">
    <source>
        <dbReference type="EMBL" id="SNR74578.1"/>
    </source>
</evidence>
<gene>
    <name evidence="3" type="ORF">SAMN04488503_0996</name>
</gene>
<dbReference type="RefSeq" id="WP_089272364.1">
    <property type="nucleotide sequence ID" value="NZ_FZOC01000002.1"/>
</dbReference>
<dbReference type="InterPro" id="IPR002767">
    <property type="entry name" value="Thiamine_BP"/>
</dbReference>
<protein>
    <submittedName>
        <fullName evidence="3">Uncharacterized protein, MTH1187 family</fullName>
    </submittedName>
</protein>
<feature type="domain" description="Thiamine-binding protein" evidence="2">
    <location>
        <begin position="5"/>
        <end position="94"/>
    </location>
</feature>
<dbReference type="Proteomes" id="UP000198324">
    <property type="component" value="Unassembled WGS sequence"/>
</dbReference>
<dbReference type="Pfam" id="PF01910">
    <property type="entry name" value="Thiamine_BP"/>
    <property type="match status" value="1"/>
</dbReference>
<dbReference type="NCBIfam" id="TIGR00106">
    <property type="entry name" value="MTH1187 family thiamine-binding protein"/>
    <property type="match status" value="1"/>
</dbReference>
<evidence type="ECO:0000313" key="4">
    <source>
        <dbReference type="Proteomes" id="UP000198324"/>
    </source>
</evidence>
<accession>A0A238YUV6</accession>
<dbReference type="OrthoDB" id="9793516at2"/>
<proteinExistence type="inferred from homology"/>
<reference evidence="3 4" key="1">
    <citation type="submission" date="2017-06" db="EMBL/GenBank/DDBJ databases">
        <authorList>
            <person name="Kim H.J."/>
            <person name="Triplett B.A."/>
        </authorList>
    </citation>
    <scope>NUCLEOTIDE SEQUENCE [LARGE SCALE GENOMIC DNA]</scope>
    <source>
        <strain evidence="3 4">DSM 13116</strain>
    </source>
</reference>
<dbReference type="EMBL" id="FZOC01000002">
    <property type="protein sequence ID" value="SNR74578.1"/>
    <property type="molecule type" value="Genomic_DNA"/>
</dbReference>
<dbReference type="SUPFAM" id="SSF89957">
    <property type="entry name" value="MTH1187/YkoF-like"/>
    <property type="match status" value="1"/>
</dbReference>
<sequence length="103" mass="11064">MSVIVELSLFPMDKGQSVSRYVAKAVGRIRASGLSCQLTPMGTCIEGEWGEVLAVVDACFRELAADSDRVYLTMKADWRRGRSGGLAAKPESVERALAARGGE</sequence>
<evidence type="ECO:0000259" key="2">
    <source>
        <dbReference type="Pfam" id="PF01910"/>
    </source>
</evidence>
<dbReference type="Gene3D" id="3.30.70.930">
    <property type="match status" value="1"/>
</dbReference>
<evidence type="ECO:0000256" key="1">
    <source>
        <dbReference type="ARBA" id="ARBA00010272"/>
    </source>
</evidence>
<organism evidence="3 4">
    <name type="scientific">Humidesulfovibrio mexicanus</name>
    <dbReference type="NCBI Taxonomy" id="147047"/>
    <lineage>
        <taxon>Bacteria</taxon>
        <taxon>Pseudomonadati</taxon>
        <taxon>Thermodesulfobacteriota</taxon>
        <taxon>Desulfovibrionia</taxon>
        <taxon>Desulfovibrionales</taxon>
        <taxon>Desulfovibrionaceae</taxon>
        <taxon>Humidesulfovibrio</taxon>
    </lineage>
</organism>
<comment type="similarity">
    <text evidence="1">Belongs to the UPF0045 family.</text>
</comment>
<keyword evidence="4" id="KW-1185">Reference proteome</keyword>
<name>A0A238YUV6_9BACT</name>
<dbReference type="InterPro" id="IPR051614">
    <property type="entry name" value="UPF0045_domain"/>
</dbReference>
<dbReference type="PANTHER" id="PTHR33777">
    <property type="entry name" value="UPF0045 PROTEIN ECM15"/>
    <property type="match status" value="1"/>
</dbReference>
<dbReference type="GO" id="GO:0005829">
    <property type="term" value="C:cytosol"/>
    <property type="evidence" value="ECO:0007669"/>
    <property type="project" value="TreeGrafter"/>
</dbReference>